<dbReference type="EMBL" id="AWSQ01000005">
    <property type="protein sequence ID" value="KFX68540.1"/>
    <property type="molecule type" value="Genomic_DNA"/>
</dbReference>
<gene>
    <name evidence="1" type="ORF">TMS3_0117990</name>
</gene>
<proteinExistence type="predicted"/>
<protein>
    <submittedName>
        <fullName evidence="1">Type VI secretion protein</fullName>
    </submittedName>
</protein>
<dbReference type="Pfam" id="PF05936">
    <property type="entry name" value="T6SS_VasE"/>
    <property type="match status" value="1"/>
</dbReference>
<dbReference type="InterPro" id="IPR010263">
    <property type="entry name" value="T6SS_TssK"/>
</dbReference>
<dbReference type="PANTHER" id="PTHR35566">
    <property type="entry name" value="BLR3599 PROTEIN"/>
    <property type="match status" value="1"/>
</dbReference>
<reference evidence="1 2" key="1">
    <citation type="journal article" date="2014" name="Genome Announc.">
        <title>Draft Genome Sequence of Petroleum Oil-Degrading Marine Bacterium Pseudomonas taeanensis Strain MS-3, Isolated from a Crude Oil-Contaminated Seashore.</title>
        <authorList>
            <person name="Lee S.Y."/>
            <person name="Kim S.H."/>
            <person name="Lee D.G."/>
            <person name="Shin S."/>
            <person name="Yun S.H."/>
            <person name="Choi C.W."/>
            <person name="Chung Y.H."/>
            <person name="Choi J.S."/>
            <person name="Kahng H.Y."/>
            <person name="Kim S.I."/>
        </authorList>
    </citation>
    <scope>NUCLEOTIDE SEQUENCE [LARGE SCALE GENOMIC DNA]</scope>
    <source>
        <strain evidence="1 2">MS-3</strain>
    </source>
</reference>
<evidence type="ECO:0000313" key="1">
    <source>
        <dbReference type="EMBL" id="KFX68540.1"/>
    </source>
</evidence>
<dbReference type="PANTHER" id="PTHR35566:SF1">
    <property type="entry name" value="TYPE VI SECRETION SYSTEM BASEPLATE COMPONENT TSSK1"/>
    <property type="match status" value="1"/>
</dbReference>
<sequence>MTQHKVVWQEGMLLRPQHFQQNDRYYDYQLKTRTQKLDSYAWGFFELEIDRQFLNMGKLVVSKASGVLPDGSLFDIGAEREPLALDVPPNTGNTPVYLALPLVTGNHIESRRPDQQDVLARYTAFDEEIADSNAGDSASSQVSCGHADFRLLLGEQQSDQAYVKLQLCEVLDTTPDGVISIDPEFIPTYVNFQASGYLLSCLKEVISMLAHRGDILAERIRATGKVGGAEVGDFMMLQLINRFEPVLRHYLGIEQVHPEQIYRELLGLHGELATFSSETKRSRLESRYLHSDQGSSFRKLMDAIRQVLSMVLEQHAIELLLQQRQYGIQVSPLHDHKLLGSSSFVLAASAQCDSEELRNRLPAHLKVGPVERIRQLVNLHLPGIKVRPLPVAPRQIPFHSGKTYFALELSSEELAQLESSGGFAFHVSGEFTGLELKFWAIRN</sequence>
<comment type="caution">
    <text evidence="1">The sequence shown here is derived from an EMBL/GenBank/DDBJ whole genome shotgun (WGS) entry which is preliminary data.</text>
</comment>
<dbReference type="NCBIfam" id="TIGR03353">
    <property type="entry name" value="VI_chp_4"/>
    <property type="match status" value="1"/>
</dbReference>
<evidence type="ECO:0000313" key="2">
    <source>
        <dbReference type="Proteomes" id="UP000030063"/>
    </source>
</evidence>
<dbReference type="OrthoDB" id="9775333at2"/>
<accession>A0A0A1YF80</accession>
<dbReference type="RefSeq" id="WP_025166586.1">
    <property type="nucleotide sequence ID" value="NZ_AWSQ01000005.1"/>
</dbReference>
<organism evidence="1 2">
    <name type="scientific">Pseudomonas taeanensis MS-3</name>
    <dbReference type="NCBI Taxonomy" id="1395571"/>
    <lineage>
        <taxon>Bacteria</taxon>
        <taxon>Pseudomonadati</taxon>
        <taxon>Pseudomonadota</taxon>
        <taxon>Gammaproteobacteria</taxon>
        <taxon>Pseudomonadales</taxon>
        <taxon>Pseudomonadaceae</taxon>
        <taxon>Pseudomonas</taxon>
    </lineage>
</organism>
<dbReference type="AlphaFoldDB" id="A0A0A1YF80"/>
<dbReference type="Proteomes" id="UP000030063">
    <property type="component" value="Unassembled WGS sequence"/>
</dbReference>
<name>A0A0A1YF80_9PSED</name>
<keyword evidence="2" id="KW-1185">Reference proteome</keyword>
<dbReference type="STRING" id="1395571.TMS3_0117990"/>
<dbReference type="eggNOG" id="COG3522">
    <property type="taxonomic scope" value="Bacteria"/>
</dbReference>